<gene>
    <name evidence="2" type="ORF">NDU88_001171</name>
</gene>
<organism evidence="2 3">
    <name type="scientific">Pleurodeles waltl</name>
    <name type="common">Iberian ribbed newt</name>
    <dbReference type="NCBI Taxonomy" id="8319"/>
    <lineage>
        <taxon>Eukaryota</taxon>
        <taxon>Metazoa</taxon>
        <taxon>Chordata</taxon>
        <taxon>Craniata</taxon>
        <taxon>Vertebrata</taxon>
        <taxon>Euteleostomi</taxon>
        <taxon>Amphibia</taxon>
        <taxon>Batrachia</taxon>
        <taxon>Caudata</taxon>
        <taxon>Salamandroidea</taxon>
        <taxon>Salamandridae</taxon>
        <taxon>Pleurodelinae</taxon>
        <taxon>Pleurodeles</taxon>
    </lineage>
</organism>
<evidence type="ECO:0000256" key="1">
    <source>
        <dbReference type="SAM" id="MobiDB-lite"/>
    </source>
</evidence>
<protein>
    <submittedName>
        <fullName evidence="2">Uncharacterized protein</fullName>
    </submittedName>
</protein>
<name>A0AAV7V8V2_PLEWA</name>
<dbReference type="EMBL" id="JANPWB010000003">
    <property type="protein sequence ID" value="KAJ1197311.1"/>
    <property type="molecule type" value="Genomic_DNA"/>
</dbReference>
<dbReference type="Proteomes" id="UP001066276">
    <property type="component" value="Chromosome 2_1"/>
</dbReference>
<evidence type="ECO:0000313" key="3">
    <source>
        <dbReference type="Proteomes" id="UP001066276"/>
    </source>
</evidence>
<dbReference type="AlphaFoldDB" id="A0AAV7V8V2"/>
<feature type="region of interest" description="Disordered" evidence="1">
    <location>
        <begin position="1"/>
        <end position="22"/>
    </location>
</feature>
<sequence>MAFSPCLALGGPGEKRSAESEPAQRWASAACDGDLWPCACFTRAAAVLILLVIGEPAGEVVVRAALAPSPPVNGLGGSVAVWSVSALSLRCWIPVGQDRWRSGRGPCGNVGW</sequence>
<evidence type="ECO:0000313" key="2">
    <source>
        <dbReference type="EMBL" id="KAJ1197311.1"/>
    </source>
</evidence>
<proteinExistence type="predicted"/>
<keyword evidence="3" id="KW-1185">Reference proteome</keyword>
<reference evidence="2" key="1">
    <citation type="journal article" date="2022" name="bioRxiv">
        <title>Sequencing and chromosome-scale assembly of the giantPleurodeles waltlgenome.</title>
        <authorList>
            <person name="Brown T."/>
            <person name="Elewa A."/>
            <person name="Iarovenko S."/>
            <person name="Subramanian E."/>
            <person name="Araus A.J."/>
            <person name="Petzold A."/>
            <person name="Susuki M."/>
            <person name="Suzuki K.-i.T."/>
            <person name="Hayashi T."/>
            <person name="Toyoda A."/>
            <person name="Oliveira C."/>
            <person name="Osipova E."/>
            <person name="Leigh N.D."/>
            <person name="Simon A."/>
            <person name="Yun M.H."/>
        </authorList>
    </citation>
    <scope>NUCLEOTIDE SEQUENCE</scope>
    <source>
        <strain evidence="2">20211129_DDA</strain>
        <tissue evidence="2">Liver</tissue>
    </source>
</reference>
<comment type="caution">
    <text evidence="2">The sequence shown here is derived from an EMBL/GenBank/DDBJ whole genome shotgun (WGS) entry which is preliminary data.</text>
</comment>
<accession>A0AAV7V8V2</accession>